<name>A0A0E9R0Z4_ANGAN</name>
<accession>A0A0E9R0Z4</accession>
<reference evidence="2" key="2">
    <citation type="journal article" date="2015" name="Fish Shellfish Immunol.">
        <title>Early steps in the European eel (Anguilla anguilla)-Vibrio vulnificus interaction in the gills: Role of the RtxA13 toxin.</title>
        <authorList>
            <person name="Callol A."/>
            <person name="Pajuelo D."/>
            <person name="Ebbesson L."/>
            <person name="Teles M."/>
            <person name="MacKenzie S."/>
            <person name="Amaro C."/>
        </authorList>
    </citation>
    <scope>NUCLEOTIDE SEQUENCE</scope>
</reference>
<feature type="compositionally biased region" description="Low complexity" evidence="1">
    <location>
        <begin position="1"/>
        <end position="14"/>
    </location>
</feature>
<feature type="region of interest" description="Disordered" evidence="1">
    <location>
        <begin position="1"/>
        <end position="20"/>
    </location>
</feature>
<protein>
    <submittedName>
        <fullName evidence="2">Uncharacterized protein</fullName>
    </submittedName>
</protein>
<proteinExistence type="predicted"/>
<organism evidence="2">
    <name type="scientific">Anguilla anguilla</name>
    <name type="common">European freshwater eel</name>
    <name type="synonym">Muraena anguilla</name>
    <dbReference type="NCBI Taxonomy" id="7936"/>
    <lineage>
        <taxon>Eukaryota</taxon>
        <taxon>Metazoa</taxon>
        <taxon>Chordata</taxon>
        <taxon>Craniata</taxon>
        <taxon>Vertebrata</taxon>
        <taxon>Euteleostomi</taxon>
        <taxon>Actinopterygii</taxon>
        <taxon>Neopterygii</taxon>
        <taxon>Teleostei</taxon>
        <taxon>Anguilliformes</taxon>
        <taxon>Anguillidae</taxon>
        <taxon>Anguilla</taxon>
    </lineage>
</organism>
<dbReference type="AlphaFoldDB" id="A0A0E9R0Z4"/>
<sequence length="20" mass="2089">MEGDAPGSPQSLSPPRRPPL</sequence>
<dbReference type="EMBL" id="GBXM01086579">
    <property type="protein sequence ID" value="JAH21998.1"/>
    <property type="molecule type" value="Transcribed_RNA"/>
</dbReference>
<reference evidence="2" key="1">
    <citation type="submission" date="2014-11" db="EMBL/GenBank/DDBJ databases">
        <authorList>
            <person name="Amaro Gonzalez C."/>
        </authorList>
    </citation>
    <scope>NUCLEOTIDE SEQUENCE</scope>
</reference>
<evidence type="ECO:0000313" key="2">
    <source>
        <dbReference type="EMBL" id="JAH21998.1"/>
    </source>
</evidence>
<evidence type="ECO:0000256" key="1">
    <source>
        <dbReference type="SAM" id="MobiDB-lite"/>
    </source>
</evidence>